<gene>
    <name evidence="2" type="ORF">EZS28_049818</name>
</gene>
<dbReference type="EMBL" id="SNRW01035930">
    <property type="protein sequence ID" value="KAA6354655.1"/>
    <property type="molecule type" value="Genomic_DNA"/>
</dbReference>
<evidence type="ECO:0000313" key="2">
    <source>
        <dbReference type="EMBL" id="KAA6354655.1"/>
    </source>
</evidence>
<dbReference type="Proteomes" id="UP000324800">
    <property type="component" value="Unassembled WGS sequence"/>
</dbReference>
<evidence type="ECO:0000313" key="3">
    <source>
        <dbReference type="Proteomes" id="UP000324800"/>
    </source>
</evidence>
<protein>
    <submittedName>
        <fullName evidence="2">Uncharacterized protein</fullName>
    </submittedName>
</protein>
<comment type="caution">
    <text evidence="2">The sequence shown here is derived from an EMBL/GenBank/DDBJ whole genome shotgun (WGS) entry which is preliminary data.</text>
</comment>
<keyword evidence="1" id="KW-0472">Membrane</keyword>
<accession>A0A5J4TB39</accession>
<keyword evidence="1" id="KW-0812">Transmembrane</keyword>
<dbReference type="InterPro" id="IPR008972">
    <property type="entry name" value="Cupredoxin"/>
</dbReference>
<dbReference type="AlphaFoldDB" id="A0A5J4TB39"/>
<feature type="non-terminal residue" evidence="2">
    <location>
        <position position="92"/>
    </location>
</feature>
<proteinExistence type="predicted"/>
<feature type="transmembrane region" description="Helical" evidence="1">
    <location>
        <begin position="12"/>
        <end position="32"/>
    </location>
</feature>
<dbReference type="Gene3D" id="2.60.40.420">
    <property type="entry name" value="Cupredoxins - blue copper proteins"/>
    <property type="match status" value="1"/>
</dbReference>
<keyword evidence="1" id="KW-1133">Transmembrane helix</keyword>
<name>A0A5J4TB39_9EUKA</name>
<reference evidence="2 3" key="1">
    <citation type="submission" date="2019-03" db="EMBL/GenBank/DDBJ databases">
        <title>Single cell metagenomics reveals metabolic interactions within the superorganism composed of flagellate Streblomastix strix and complex community of Bacteroidetes bacteria on its surface.</title>
        <authorList>
            <person name="Treitli S.C."/>
            <person name="Kolisko M."/>
            <person name="Husnik F."/>
            <person name="Keeling P."/>
            <person name="Hampl V."/>
        </authorList>
    </citation>
    <scope>NUCLEOTIDE SEQUENCE [LARGE SCALE GENOMIC DNA]</scope>
    <source>
        <strain evidence="2">ST1C</strain>
    </source>
</reference>
<sequence>MLAKRKIRTRNGLLIGGALVILLVVVILWSPLFHGSGEAGTGTISGGVQTVSTTVGSSSYGTINVKAGTTVNWKINFTGQGCIQYIRIPEFG</sequence>
<organism evidence="2 3">
    <name type="scientific">Streblomastix strix</name>
    <dbReference type="NCBI Taxonomy" id="222440"/>
    <lineage>
        <taxon>Eukaryota</taxon>
        <taxon>Metamonada</taxon>
        <taxon>Preaxostyla</taxon>
        <taxon>Oxymonadida</taxon>
        <taxon>Streblomastigidae</taxon>
        <taxon>Streblomastix</taxon>
    </lineage>
</organism>
<evidence type="ECO:0000256" key="1">
    <source>
        <dbReference type="SAM" id="Phobius"/>
    </source>
</evidence>